<feature type="domain" description="Aminotransferase class V" evidence="2">
    <location>
        <begin position="45"/>
        <end position="129"/>
    </location>
</feature>
<dbReference type="PANTHER" id="PTHR43092:SF2">
    <property type="entry name" value="HERCYNYLCYSTEINE SULFOXIDE LYASE"/>
    <property type="match status" value="1"/>
</dbReference>
<keyword evidence="3" id="KW-0808">Transferase</keyword>
<keyword evidence="1" id="KW-0663">Pyridoxal phosphate</keyword>
<reference evidence="3 4" key="1">
    <citation type="submission" date="2016-07" db="EMBL/GenBank/DDBJ databases">
        <title>Pervasive Adenine N6-methylation of Active Genes in Fungi.</title>
        <authorList>
            <consortium name="DOE Joint Genome Institute"/>
            <person name="Mondo S.J."/>
            <person name="Dannebaum R.O."/>
            <person name="Kuo R.C."/>
            <person name="Labutti K."/>
            <person name="Haridas S."/>
            <person name="Kuo A."/>
            <person name="Salamov A."/>
            <person name="Ahrendt S.R."/>
            <person name="Lipzen A."/>
            <person name="Sullivan W."/>
            <person name="Andreopoulos W.B."/>
            <person name="Clum A."/>
            <person name="Lindquist E."/>
            <person name="Daum C."/>
            <person name="Ramamoorthy G.K."/>
            <person name="Gryganskyi A."/>
            <person name="Culley D."/>
            <person name="Magnuson J.K."/>
            <person name="James T.Y."/>
            <person name="O'Malley M.A."/>
            <person name="Stajich J.E."/>
            <person name="Spatafora J.W."/>
            <person name="Visel A."/>
            <person name="Grigoriev I.V."/>
        </authorList>
    </citation>
    <scope>NUCLEOTIDE SEQUENCE [LARGE SCALE GENOMIC DNA]</scope>
    <source>
        <strain evidence="3 4">PL171</strain>
    </source>
</reference>
<keyword evidence="4" id="KW-1185">Reference proteome</keyword>
<evidence type="ECO:0000259" key="2">
    <source>
        <dbReference type="Pfam" id="PF00266"/>
    </source>
</evidence>
<dbReference type="GO" id="GO:0016740">
    <property type="term" value="F:transferase activity"/>
    <property type="evidence" value="ECO:0007669"/>
    <property type="project" value="UniProtKB-KW"/>
</dbReference>
<dbReference type="Proteomes" id="UP000193411">
    <property type="component" value="Unassembled WGS sequence"/>
</dbReference>
<proteinExistence type="predicted"/>
<dbReference type="AlphaFoldDB" id="A0A1Y2HHU5"/>
<dbReference type="SUPFAM" id="SSF53383">
    <property type="entry name" value="PLP-dependent transferases"/>
    <property type="match status" value="1"/>
</dbReference>
<comment type="caution">
    <text evidence="3">The sequence shown here is derived from an EMBL/GenBank/DDBJ whole genome shotgun (WGS) entry which is preliminary data.</text>
</comment>
<gene>
    <name evidence="3" type="ORF">BCR44DRAFT_1515239</name>
</gene>
<dbReference type="Gene3D" id="3.40.640.10">
    <property type="entry name" value="Type I PLP-dependent aspartate aminotransferase-like (Major domain)"/>
    <property type="match status" value="2"/>
</dbReference>
<sequence>MDQISKDALAPLQDHRNLFSLSRSVTYLNHGSVGAVPYHSRSIDIHQCSMKSDPYMAWALRQLAGFIGAEPQDVVFVENATAGTNAVLKSLQLGPQDVVLTISLAYTVVTITLNCIQDLHGAAVHEIEIPLPTTSAEIVRQFELYFEMTDVIPTVAVFDHITSVSALVLPVELDMKTLDPDFYVTNCNKWLFTPRGCALLYVKRKHHRKISPLSTSYGYGHSLQAQFLFPGTHDRSLYLTTPAGLKFYQSVAHATMPRNRALLLLTANFLAQTANGHLLTDGDPDMLALMATIALPKITSSTAIQRVPVHQYRSMALCPIPLSAQHPDWVDYLPLTDPRSVEPEGGAKMSAEVLAAALHKTLRELYGIEVSCYVVDGQVAIRISVQSYNRADEFVALAMAMVEIQETEGGDGEVDRDEMKEVVDVYLADAAEIDARVL</sequence>
<dbReference type="EMBL" id="MCFL01000043">
    <property type="protein sequence ID" value="ORZ32652.1"/>
    <property type="molecule type" value="Genomic_DNA"/>
</dbReference>
<dbReference type="InterPro" id="IPR015421">
    <property type="entry name" value="PyrdxlP-dep_Trfase_major"/>
</dbReference>
<dbReference type="Gene3D" id="3.90.1150.10">
    <property type="entry name" value="Aspartate Aminotransferase, domain 1"/>
    <property type="match status" value="1"/>
</dbReference>
<dbReference type="InterPro" id="IPR015422">
    <property type="entry name" value="PyrdxlP-dep_Trfase_small"/>
</dbReference>
<dbReference type="InterPro" id="IPR000192">
    <property type="entry name" value="Aminotrans_V_dom"/>
</dbReference>
<evidence type="ECO:0000313" key="4">
    <source>
        <dbReference type="Proteomes" id="UP000193411"/>
    </source>
</evidence>
<dbReference type="OrthoDB" id="5978656at2759"/>
<dbReference type="PANTHER" id="PTHR43092">
    <property type="entry name" value="L-CYSTEINE DESULFHYDRASE"/>
    <property type="match status" value="1"/>
</dbReference>
<accession>A0A1Y2HHU5</accession>
<evidence type="ECO:0000256" key="1">
    <source>
        <dbReference type="ARBA" id="ARBA00022898"/>
    </source>
</evidence>
<evidence type="ECO:0000313" key="3">
    <source>
        <dbReference type="EMBL" id="ORZ32652.1"/>
    </source>
</evidence>
<organism evidence="3 4">
    <name type="scientific">Catenaria anguillulae PL171</name>
    <dbReference type="NCBI Taxonomy" id="765915"/>
    <lineage>
        <taxon>Eukaryota</taxon>
        <taxon>Fungi</taxon>
        <taxon>Fungi incertae sedis</taxon>
        <taxon>Blastocladiomycota</taxon>
        <taxon>Blastocladiomycetes</taxon>
        <taxon>Blastocladiales</taxon>
        <taxon>Catenariaceae</taxon>
        <taxon>Catenaria</taxon>
    </lineage>
</organism>
<dbReference type="STRING" id="765915.A0A1Y2HHU5"/>
<protein>
    <submittedName>
        <fullName evidence="3">Pyridoxal phosphate-dependent transferase</fullName>
    </submittedName>
</protein>
<dbReference type="Pfam" id="PF00266">
    <property type="entry name" value="Aminotran_5"/>
    <property type="match status" value="1"/>
</dbReference>
<dbReference type="InterPro" id="IPR015424">
    <property type="entry name" value="PyrdxlP-dep_Trfase"/>
</dbReference>
<name>A0A1Y2HHU5_9FUNG</name>